<dbReference type="InterPro" id="IPR012938">
    <property type="entry name" value="Glc/Sorbosone_DH"/>
</dbReference>
<organism evidence="2 3">
    <name type="scientific">Capsicum baccatum</name>
    <name type="common">Peruvian pepper</name>
    <dbReference type="NCBI Taxonomy" id="33114"/>
    <lineage>
        <taxon>Eukaryota</taxon>
        <taxon>Viridiplantae</taxon>
        <taxon>Streptophyta</taxon>
        <taxon>Embryophyta</taxon>
        <taxon>Tracheophyta</taxon>
        <taxon>Spermatophyta</taxon>
        <taxon>Magnoliopsida</taxon>
        <taxon>eudicotyledons</taxon>
        <taxon>Gunneridae</taxon>
        <taxon>Pentapetalae</taxon>
        <taxon>asterids</taxon>
        <taxon>lamiids</taxon>
        <taxon>Solanales</taxon>
        <taxon>Solanaceae</taxon>
        <taxon>Solanoideae</taxon>
        <taxon>Capsiceae</taxon>
        <taxon>Capsicum</taxon>
    </lineage>
</organism>
<proteinExistence type="predicted"/>
<feature type="domain" description="Glucose/Sorbosone dehydrogenase" evidence="1">
    <location>
        <begin position="109"/>
        <end position="214"/>
    </location>
</feature>
<dbReference type="Pfam" id="PF07995">
    <property type="entry name" value="GSDH"/>
    <property type="match status" value="1"/>
</dbReference>
<protein>
    <submittedName>
        <fullName evidence="2">HIPL2 protein</fullName>
    </submittedName>
</protein>
<accession>A0A2G2WEB6</accession>
<dbReference type="EMBL" id="MLFT02000007">
    <property type="protein sequence ID" value="PHT43519.1"/>
    <property type="molecule type" value="Genomic_DNA"/>
</dbReference>
<dbReference type="PANTHER" id="PTHR19328">
    <property type="entry name" value="HEDGEHOG-INTERACTING PROTEIN"/>
    <property type="match status" value="1"/>
</dbReference>
<dbReference type="InterPro" id="IPR011042">
    <property type="entry name" value="6-blade_b-propeller_TolB-like"/>
</dbReference>
<evidence type="ECO:0000259" key="1">
    <source>
        <dbReference type="Pfam" id="PF07995"/>
    </source>
</evidence>
<reference evidence="2 3" key="1">
    <citation type="journal article" date="2017" name="Genome Biol.">
        <title>New reference genome sequences of hot pepper reveal the massive evolution of plant disease-resistance genes by retroduplication.</title>
        <authorList>
            <person name="Kim S."/>
            <person name="Park J."/>
            <person name="Yeom S.I."/>
            <person name="Kim Y.M."/>
            <person name="Seo E."/>
            <person name="Kim K.T."/>
            <person name="Kim M.S."/>
            <person name="Lee J.M."/>
            <person name="Cheong K."/>
            <person name="Shin H.S."/>
            <person name="Kim S.B."/>
            <person name="Han K."/>
            <person name="Lee J."/>
            <person name="Park M."/>
            <person name="Lee H.A."/>
            <person name="Lee H.Y."/>
            <person name="Lee Y."/>
            <person name="Oh S."/>
            <person name="Lee J.H."/>
            <person name="Choi E."/>
            <person name="Choi E."/>
            <person name="Lee S.E."/>
            <person name="Jeon J."/>
            <person name="Kim H."/>
            <person name="Choi G."/>
            <person name="Song H."/>
            <person name="Lee J."/>
            <person name="Lee S.C."/>
            <person name="Kwon J.K."/>
            <person name="Lee H.Y."/>
            <person name="Koo N."/>
            <person name="Hong Y."/>
            <person name="Kim R.W."/>
            <person name="Kang W.H."/>
            <person name="Huh J.H."/>
            <person name="Kang B.C."/>
            <person name="Yang T.J."/>
            <person name="Lee Y.H."/>
            <person name="Bennetzen J.L."/>
            <person name="Choi D."/>
        </authorList>
    </citation>
    <scope>NUCLEOTIDE SEQUENCE [LARGE SCALE GENOMIC DNA]</scope>
    <source>
        <strain evidence="3">cv. PBC81</strain>
    </source>
</reference>
<evidence type="ECO:0000313" key="3">
    <source>
        <dbReference type="Proteomes" id="UP000224567"/>
    </source>
</evidence>
<dbReference type="OrthoDB" id="10266706at2759"/>
<evidence type="ECO:0000313" key="2">
    <source>
        <dbReference type="EMBL" id="PHT43519.1"/>
    </source>
</evidence>
<comment type="caution">
    <text evidence="2">The sequence shown here is derived from an EMBL/GenBank/DDBJ whole genome shotgun (WGS) entry which is preliminary data.</text>
</comment>
<reference evidence="3" key="2">
    <citation type="journal article" date="2017" name="J. Anim. Genet.">
        <title>Multiple reference genome sequences of hot pepper reveal the massive evolution of plant disease resistance genes by retroduplication.</title>
        <authorList>
            <person name="Kim S."/>
            <person name="Park J."/>
            <person name="Yeom S.-I."/>
            <person name="Kim Y.-M."/>
            <person name="Seo E."/>
            <person name="Kim K.-T."/>
            <person name="Kim M.-S."/>
            <person name="Lee J.M."/>
            <person name="Cheong K."/>
            <person name="Shin H.-S."/>
            <person name="Kim S.-B."/>
            <person name="Han K."/>
            <person name="Lee J."/>
            <person name="Park M."/>
            <person name="Lee H.-A."/>
            <person name="Lee H.-Y."/>
            <person name="Lee Y."/>
            <person name="Oh S."/>
            <person name="Lee J.H."/>
            <person name="Choi E."/>
            <person name="Choi E."/>
            <person name="Lee S.E."/>
            <person name="Jeon J."/>
            <person name="Kim H."/>
            <person name="Choi G."/>
            <person name="Song H."/>
            <person name="Lee J."/>
            <person name="Lee S.-C."/>
            <person name="Kwon J.-K."/>
            <person name="Lee H.-Y."/>
            <person name="Koo N."/>
            <person name="Hong Y."/>
            <person name="Kim R.W."/>
            <person name="Kang W.-H."/>
            <person name="Huh J.H."/>
            <person name="Kang B.-C."/>
            <person name="Yang T.-J."/>
            <person name="Lee Y.-H."/>
            <person name="Bennetzen J.L."/>
            <person name="Choi D."/>
        </authorList>
    </citation>
    <scope>NUCLEOTIDE SEQUENCE [LARGE SCALE GENOMIC DNA]</scope>
    <source>
        <strain evidence="3">cv. PBC81</strain>
    </source>
</reference>
<name>A0A2G2WEB6_CAPBA</name>
<dbReference type="Proteomes" id="UP000224567">
    <property type="component" value="Unassembled WGS sequence"/>
</dbReference>
<sequence length="216" mass="24191">MSRLIEECWHPGSFTRPTFLEIIVRMNRIVANCSKQGWLKDTLKLPCFGKILAAYFLSKTLVCCSGVDCDPSKLPNDSGTQPCQFQTVIAEFTVNGTSQPSEAKPASPKEVRRIFTMGLPFTGHYGGQILFGPSDGYLYFMMGDGGGSADLYNFFKNKKSLLEKIMRLDVDSTPSAAEITKLGLWGNYTIPKDNPYIEHKELQLKIWALGMRNPWC</sequence>
<dbReference type="AlphaFoldDB" id="A0A2G2WEB6"/>
<dbReference type="Gene3D" id="2.120.10.30">
    <property type="entry name" value="TolB, C-terminal domain"/>
    <property type="match status" value="1"/>
</dbReference>
<dbReference type="PANTHER" id="PTHR19328:SF67">
    <property type="entry name" value="HIPL1 PROTEIN-LIKE"/>
    <property type="match status" value="1"/>
</dbReference>
<gene>
    <name evidence="2" type="ORF">CQW23_17544</name>
</gene>
<dbReference type="STRING" id="33114.A0A2G2WEB6"/>
<keyword evidence="3" id="KW-1185">Reference proteome</keyword>